<feature type="compositionally biased region" description="Basic residues" evidence="1">
    <location>
        <begin position="73"/>
        <end position="87"/>
    </location>
</feature>
<accession>A0A6J4T879</accession>
<name>A0A6J4T879_9SPHN</name>
<feature type="non-terminal residue" evidence="2">
    <location>
        <position position="1"/>
    </location>
</feature>
<reference evidence="2" key="1">
    <citation type="submission" date="2020-02" db="EMBL/GenBank/DDBJ databases">
        <authorList>
            <person name="Meier V. D."/>
        </authorList>
    </citation>
    <scope>NUCLEOTIDE SEQUENCE</scope>
    <source>
        <strain evidence="2">AVDCRST_MAG31</strain>
    </source>
</reference>
<sequence length="201" mass="21023">AVQDDGRRREPGSRAGASDVARHAGAAGRLRLRRVPSAPGPALRAGAQLSVQAGRQLSQGGCAGRCTESGPTARRRLRPGGLHRRAAGRGLSRQGRPGSEAALEDHPGGRHHGVTVGHDLRPGRSHSGGALPGAHPLHVHVIALSHRHRLFRRLPALHLAADRGPHGRCLRGPVVHDSGGRHGAGGERHLAARDLPQAARL</sequence>
<feature type="compositionally biased region" description="Basic and acidic residues" evidence="1">
    <location>
        <begin position="1"/>
        <end position="12"/>
    </location>
</feature>
<protein>
    <submittedName>
        <fullName evidence="2">Uncharacterized MFS-type transporter</fullName>
    </submittedName>
</protein>
<dbReference type="EMBL" id="CADCWA010000092">
    <property type="protein sequence ID" value="CAA9516575.1"/>
    <property type="molecule type" value="Genomic_DNA"/>
</dbReference>
<dbReference type="AlphaFoldDB" id="A0A6J4T879"/>
<evidence type="ECO:0000256" key="1">
    <source>
        <dbReference type="SAM" id="MobiDB-lite"/>
    </source>
</evidence>
<gene>
    <name evidence="2" type="ORF">AVDCRST_MAG31-1317</name>
</gene>
<feature type="region of interest" description="Disordered" evidence="1">
    <location>
        <begin position="1"/>
        <end position="30"/>
    </location>
</feature>
<feature type="region of interest" description="Disordered" evidence="1">
    <location>
        <begin position="54"/>
        <end position="132"/>
    </location>
</feature>
<feature type="non-terminal residue" evidence="2">
    <location>
        <position position="201"/>
    </location>
</feature>
<evidence type="ECO:0000313" key="2">
    <source>
        <dbReference type="EMBL" id="CAA9516575.1"/>
    </source>
</evidence>
<organism evidence="2">
    <name type="scientific">uncultured Sphingomonas sp</name>
    <dbReference type="NCBI Taxonomy" id="158754"/>
    <lineage>
        <taxon>Bacteria</taxon>
        <taxon>Pseudomonadati</taxon>
        <taxon>Pseudomonadota</taxon>
        <taxon>Alphaproteobacteria</taxon>
        <taxon>Sphingomonadales</taxon>
        <taxon>Sphingomonadaceae</taxon>
        <taxon>Sphingomonas</taxon>
        <taxon>environmental samples</taxon>
    </lineage>
</organism>
<proteinExistence type="predicted"/>